<dbReference type="SUPFAM" id="SSF56645">
    <property type="entry name" value="Acyl-CoA dehydrogenase NM domain-like"/>
    <property type="match status" value="1"/>
</dbReference>
<dbReference type="InterPro" id="IPR046373">
    <property type="entry name" value="Acyl-CoA_Oxase/DH_mid-dom_sf"/>
</dbReference>
<name>A0ABZ1KHU4_STRAH</name>
<dbReference type="InterPro" id="IPR037069">
    <property type="entry name" value="AcylCoA_DH/ox_N_sf"/>
</dbReference>
<gene>
    <name evidence="2" type="ORF">OG350_04555</name>
</gene>
<dbReference type="InterPro" id="IPR013786">
    <property type="entry name" value="AcylCoA_DH/ox_N"/>
</dbReference>
<accession>A0ABZ1KHU4</accession>
<dbReference type="Pfam" id="PF02771">
    <property type="entry name" value="Acyl-CoA_dh_N"/>
    <property type="match status" value="1"/>
</dbReference>
<dbReference type="InterPro" id="IPR009100">
    <property type="entry name" value="AcylCoA_DH/oxidase_NM_dom_sf"/>
</dbReference>
<proteinExistence type="predicted"/>
<evidence type="ECO:0000313" key="3">
    <source>
        <dbReference type="Proteomes" id="UP001622557"/>
    </source>
</evidence>
<evidence type="ECO:0000259" key="1">
    <source>
        <dbReference type="Pfam" id="PF02771"/>
    </source>
</evidence>
<keyword evidence="3" id="KW-1185">Reference proteome</keyword>
<dbReference type="Proteomes" id="UP001622557">
    <property type="component" value="Chromosome"/>
</dbReference>
<reference evidence="2 3" key="1">
    <citation type="submission" date="2022-10" db="EMBL/GenBank/DDBJ databases">
        <title>The complete genomes of actinobacterial strains from the NBC collection.</title>
        <authorList>
            <person name="Joergensen T.S."/>
            <person name="Alvarez Arevalo M."/>
            <person name="Sterndorff E.B."/>
            <person name="Faurdal D."/>
            <person name="Vuksanovic O."/>
            <person name="Mourched A.-S."/>
            <person name="Charusanti P."/>
            <person name="Shaw S."/>
            <person name="Blin K."/>
            <person name="Weber T."/>
        </authorList>
    </citation>
    <scope>NUCLEOTIDE SEQUENCE [LARGE SCALE GENOMIC DNA]</scope>
    <source>
        <strain evidence="2 3">NBC_00156</strain>
    </source>
</reference>
<sequence>MDLTPHPLVVRARRLAADLLAPEAERVDQEGVPRSHIEAVKRSGLLGVTAPADHGGAGAPPAVAREVAEILAGACGATWFVQTQHHTPVQTLARGEHAARERLLGPLSRGELLSGVAYAHLRAYPRRPVRVRPERGGWRFDGTVPWYTGWGLNDVMLLAGVTDSGEALFAFAEAREQPGLRASEPMRLAALTAARTVSLELDGLWLPAEAVALRTPYDRWAAGDRVRTLHTSPAVFGVAEAALSLLDTGTAAPLHARLAGIRRRAYELADESPPKGWTGRPATAMRARGGGAESEAGAVDAWAGERLAVRAEAYELLRTATTAAVVAGGGRAMALTGRAQRHAREGLFLLVQGQTAESREAHLRALSGAPADTAREAHLRALSGAPADTGGRNT</sequence>
<protein>
    <submittedName>
        <fullName evidence="2">Acyl-CoA/acyl-ACP dehydrogenase</fullName>
    </submittedName>
</protein>
<dbReference type="GeneID" id="97279666"/>
<dbReference type="Gene3D" id="1.10.540.10">
    <property type="entry name" value="Acyl-CoA dehydrogenase/oxidase, N-terminal domain"/>
    <property type="match status" value="1"/>
</dbReference>
<evidence type="ECO:0000313" key="2">
    <source>
        <dbReference type="EMBL" id="WTQ79613.1"/>
    </source>
</evidence>
<dbReference type="PANTHER" id="PTHR43884:SF12">
    <property type="entry name" value="ISOVALERYL-COA DEHYDROGENASE, MITOCHONDRIAL-RELATED"/>
    <property type="match status" value="1"/>
</dbReference>
<feature type="domain" description="Acyl-CoA dehydrogenase/oxidase N-terminal" evidence="1">
    <location>
        <begin position="11"/>
        <end position="111"/>
    </location>
</feature>
<dbReference type="EMBL" id="CP108164">
    <property type="protein sequence ID" value="WTQ79613.1"/>
    <property type="molecule type" value="Genomic_DNA"/>
</dbReference>
<dbReference type="RefSeq" id="WP_405445522.1">
    <property type="nucleotide sequence ID" value="NZ_CP108164.1"/>
</dbReference>
<dbReference type="PANTHER" id="PTHR43884">
    <property type="entry name" value="ACYL-COA DEHYDROGENASE"/>
    <property type="match status" value="1"/>
</dbReference>
<dbReference type="Gene3D" id="2.40.110.10">
    <property type="entry name" value="Butyryl-CoA Dehydrogenase, subunit A, domain 2"/>
    <property type="match status" value="1"/>
</dbReference>
<organism evidence="2 3">
    <name type="scientific">Streptomyces achromogenes</name>
    <dbReference type="NCBI Taxonomy" id="67255"/>
    <lineage>
        <taxon>Bacteria</taxon>
        <taxon>Bacillati</taxon>
        <taxon>Actinomycetota</taxon>
        <taxon>Actinomycetes</taxon>
        <taxon>Kitasatosporales</taxon>
        <taxon>Streptomycetaceae</taxon>
        <taxon>Streptomyces</taxon>
    </lineage>
</organism>